<evidence type="ECO:0000256" key="8">
    <source>
        <dbReference type="ARBA" id="ARBA00022759"/>
    </source>
</evidence>
<keyword evidence="10 17" id="KW-0378">Hydrolase</keyword>
<keyword evidence="16 17" id="KW-0469">Meiosis</keyword>
<dbReference type="GO" id="GO:0006303">
    <property type="term" value="P:double-strand break repair via nonhomologous end joining"/>
    <property type="evidence" value="ECO:0007669"/>
    <property type="project" value="TreeGrafter"/>
</dbReference>
<evidence type="ECO:0000256" key="3">
    <source>
        <dbReference type="ARBA" id="ARBA00004574"/>
    </source>
</evidence>
<keyword evidence="15 17" id="KW-0539">Nucleus</keyword>
<evidence type="ECO:0000313" key="22">
    <source>
        <dbReference type="Ensembl" id="ENSPLAP00000006503.1"/>
    </source>
</evidence>
<keyword evidence="7" id="KW-0479">Metal-binding</keyword>
<evidence type="ECO:0000256" key="7">
    <source>
        <dbReference type="ARBA" id="ARBA00022723"/>
    </source>
</evidence>
<dbReference type="GO" id="GO:0000724">
    <property type="term" value="P:double-strand break repair via homologous recombination"/>
    <property type="evidence" value="ECO:0007669"/>
    <property type="project" value="TreeGrafter"/>
</dbReference>
<feature type="active site" description="Proton donor" evidence="18">
    <location>
        <position position="129"/>
    </location>
</feature>
<dbReference type="GO" id="GO:0000014">
    <property type="term" value="F:single-stranded DNA endodeoxyribonuclease activity"/>
    <property type="evidence" value="ECO:0007669"/>
    <property type="project" value="TreeGrafter"/>
</dbReference>
<comment type="cofactor">
    <cofactor evidence="1 17">
        <name>Mn(2+)</name>
        <dbReference type="ChEBI" id="CHEBI:29035"/>
    </cofactor>
</comment>
<dbReference type="SMART" id="SM01347">
    <property type="entry name" value="Mre11_DNA_bind"/>
    <property type="match status" value="1"/>
</dbReference>
<feature type="compositionally biased region" description="Acidic residues" evidence="20">
    <location>
        <begin position="625"/>
        <end position="634"/>
    </location>
</feature>
<dbReference type="GeneTree" id="ENSGT00390000017288"/>
<dbReference type="InterPro" id="IPR003701">
    <property type="entry name" value="Mre11"/>
</dbReference>
<feature type="compositionally biased region" description="Polar residues" evidence="20">
    <location>
        <begin position="595"/>
        <end position="606"/>
    </location>
</feature>
<dbReference type="Gene3D" id="3.60.21.10">
    <property type="match status" value="1"/>
</dbReference>
<evidence type="ECO:0000256" key="16">
    <source>
        <dbReference type="ARBA" id="ARBA00023254"/>
    </source>
</evidence>
<dbReference type="GO" id="GO:0007095">
    <property type="term" value="P:mitotic G2 DNA damage checkpoint signaling"/>
    <property type="evidence" value="ECO:0007669"/>
    <property type="project" value="TreeGrafter"/>
</dbReference>
<protein>
    <recommendedName>
        <fullName evidence="17">Double-strand break repair protein</fullName>
    </recommendedName>
</protein>
<evidence type="ECO:0000256" key="19">
    <source>
        <dbReference type="RuleBase" id="RU003447"/>
    </source>
</evidence>
<evidence type="ECO:0000256" key="4">
    <source>
        <dbReference type="ARBA" id="ARBA00009028"/>
    </source>
</evidence>
<comment type="function">
    <text evidence="17">Core component of the MRN complex, which plays a central role in double-strand break (DSB) repair, DNA recombination, maintenance of telomere integrity and meiosis. The MRN complex is involved in the repair of DNA double-strand breaks (DSBs) via homologous recombination (HR), an error-free mechanism which primarily occurs during S and G2 phases. The complex (1) mediates the end resection of damaged DNA, which generates proper single-stranded DNA, a key initial steps in HR, and is (2) required for the recruitment of other repair factors and efficient activation of ATM and ATR upon DNA damage. Within the MRN complex, MRE11 possesses both single-strand endonuclease activity and double-strand-specific 3'-5' exonuclease activity. MRE11 first endonucleolytically cleaves the 5' strand at DNA DSB ends to prevent non-homologous end joining (NHEJ) and licence HR. It then generates a single-stranded DNA gap via 3' to 5' exonucleolytic degradation, which is required for single-strand invasion and recombination.</text>
</comment>
<dbReference type="Pfam" id="PF00149">
    <property type="entry name" value="Metallophos"/>
    <property type="match status" value="1"/>
</dbReference>
<dbReference type="AlphaFoldDB" id="A0A3B3U0Q1"/>
<keyword evidence="11 17" id="KW-0269">Exonuclease</keyword>
<dbReference type="InterPro" id="IPR038487">
    <property type="entry name" value="Mre11_capping_dom"/>
</dbReference>
<evidence type="ECO:0000259" key="21">
    <source>
        <dbReference type="SMART" id="SM01347"/>
    </source>
</evidence>
<evidence type="ECO:0000256" key="12">
    <source>
        <dbReference type="ARBA" id="ARBA00022895"/>
    </source>
</evidence>
<dbReference type="FunFam" id="3.30.110.110:FF:000001">
    <property type="entry name" value="Double-strand break repair protein"/>
    <property type="match status" value="1"/>
</dbReference>
<dbReference type="Gene3D" id="3.30.110.110">
    <property type="entry name" value="Mre11, capping domain"/>
    <property type="match status" value="1"/>
</dbReference>
<keyword evidence="12" id="KW-0779">Telomere</keyword>
<feature type="domain" description="Mre11 DNA-binding" evidence="21">
    <location>
        <begin position="294"/>
        <end position="462"/>
    </location>
</feature>
<evidence type="ECO:0000256" key="9">
    <source>
        <dbReference type="ARBA" id="ARBA00022763"/>
    </source>
</evidence>
<dbReference type="GO" id="GO:0008296">
    <property type="term" value="F:3'-5'-DNA exonuclease activity"/>
    <property type="evidence" value="ECO:0007669"/>
    <property type="project" value="InterPro"/>
</dbReference>
<feature type="compositionally biased region" description="Basic and acidic residues" evidence="20">
    <location>
        <begin position="500"/>
        <end position="512"/>
    </location>
</feature>
<accession>A0A3B3U0Q1</accession>
<dbReference type="PANTHER" id="PTHR10139:SF1">
    <property type="entry name" value="DOUBLE-STRAND BREAK REPAIR PROTEIN MRE11"/>
    <property type="match status" value="1"/>
</dbReference>
<keyword evidence="23" id="KW-1185">Reference proteome</keyword>
<keyword evidence="5" id="KW-0158">Chromosome</keyword>
<proteinExistence type="inferred from homology"/>
<dbReference type="Pfam" id="PF04152">
    <property type="entry name" value="Mre11_DNA_bind"/>
    <property type="match status" value="1"/>
</dbReference>
<comment type="subcellular location">
    <subcellularLocation>
        <location evidence="3">Chromosome</location>
        <location evidence="3">Telomere</location>
    </subcellularLocation>
    <subcellularLocation>
        <location evidence="2 17">Nucleus</location>
    </subcellularLocation>
</comment>
<dbReference type="InterPro" id="IPR007281">
    <property type="entry name" value="Mre11_DNA-bd"/>
</dbReference>
<dbReference type="KEGG" id="plai:106935803"/>
<feature type="region of interest" description="Disordered" evidence="20">
    <location>
        <begin position="483"/>
        <end position="690"/>
    </location>
</feature>
<feature type="compositionally biased region" description="Basic residues" evidence="20">
    <location>
        <begin position="561"/>
        <end position="571"/>
    </location>
</feature>
<evidence type="ECO:0000256" key="5">
    <source>
        <dbReference type="ARBA" id="ARBA00022454"/>
    </source>
</evidence>
<evidence type="ECO:0000256" key="2">
    <source>
        <dbReference type="ARBA" id="ARBA00004123"/>
    </source>
</evidence>
<dbReference type="InterPro" id="IPR041796">
    <property type="entry name" value="Mre11_N"/>
</dbReference>
<evidence type="ECO:0000256" key="17">
    <source>
        <dbReference type="PIRNR" id="PIRNR000882"/>
    </source>
</evidence>
<dbReference type="CTD" id="17535"/>
<organism evidence="22 23">
    <name type="scientific">Poecilia latipinna</name>
    <name type="common">sailfin molly</name>
    <dbReference type="NCBI Taxonomy" id="48699"/>
    <lineage>
        <taxon>Eukaryota</taxon>
        <taxon>Metazoa</taxon>
        <taxon>Chordata</taxon>
        <taxon>Craniata</taxon>
        <taxon>Vertebrata</taxon>
        <taxon>Euteleostomi</taxon>
        <taxon>Actinopterygii</taxon>
        <taxon>Neopterygii</taxon>
        <taxon>Teleostei</taxon>
        <taxon>Neoteleostei</taxon>
        <taxon>Acanthomorphata</taxon>
        <taxon>Ovalentaria</taxon>
        <taxon>Atherinomorphae</taxon>
        <taxon>Cyprinodontiformes</taxon>
        <taxon>Poeciliidae</taxon>
        <taxon>Poeciliinae</taxon>
        <taxon>Poecilia</taxon>
    </lineage>
</organism>
<dbReference type="GO" id="GO:0030145">
    <property type="term" value="F:manganese ion binding"/>
    <property type="evidence" value="ECO:0007669"/>
    <property type="project" value="UniProtKB-UniRule"/>
</dbReference>
<reference evidence="22" key="1">
    <citation type="submission" date="2025-08" db="UniProtKB">
        <authorList>
            <consortium name="Ensembl"/>
        </authorList>
    </citation>
    <scope>IDENTIFICATION</scope>
</reference>
<dbReference type="GO" id="GO:0030870">
    <property type="term" value="C:Mre11 complex"/>
    <property type="evidence" value="ECO:0007669"/>
    <property type="project" value="UniProtKB-UniRule"/>
</dbReference>
<evidence type="ECO:0000256" key="11">
    <source>
        <dbReference type="ARBA" id="ARBA00022839"/>
    </source>
</evidence>
<dbReference type="GO" id="GO:0097552">
    <property type="term" value="P:mitochondrial double-strand break repair via homologous recombination"/>
    <property type="evidence" value="ECO:0007669"/>
    <property type="project" value="TreeGrafter"/>
</dbReference>
<evidence type="ECO:0000256" key="14">
    <source>
        <dbReference type="ARBA" id="ARBA00023211"/>
    </source>
</evidence>
<dbReference type="PANTHER" id="PTHR10139">
    <property type="entry name" value="DOUBLE-STRAND BREAK REPAIR PROTEIN MRE11"/>
    <property type="match status" value="1"/>
</dbReference>
<dbReference type="FunFam" id="3.60.21.10:FF:000011">
    <property type="entry name" value="Double-strand break repair protein"/>
    <property type="match status" value="1"/>
</dbReference>
<dbReference type="GO" id="GO:0000723">
    <property type="term" value="P:telomere maintenance"/>
    <property type="evidence" value="ECO:0007669"/>
    <property type="project" value="TreeGrafter"/>
</dbReference>
<comment type="similarity">
    <text evidence="4 17 19">Belongs to the MRE11/RAD32 family.</text>
</comment>
<evidence type="ECO:0000256" key="1">
    <source>
        <dbReference type="ARBA" id="ARBA00001936"/>
    </source>
</evidence>
<evidence type="ECO:0000256" key="6">
    <source>
        <dbReference type="ARBA" id="ARBA00022722"/>
    </source>
</evidence>
<keyword evidence="9 17" id="KW-0227">DNA damage</keyword>
<feature type="compositionally biased region" description="Low complexity" evidence="20">
    <location>
        <begin position="646"/>
        <end position="663"/>
    </location>
</feature>
<evidence type="ECO:0000256" key="15">
    <source>
        <dbReference type="ARBA" id="ARBA00023242"/>
    </source>
</evidence>
<dbReference type="OrthoDB" id="30417at2759"/>
<dbReference type="GO" id="GO:0035861">
    <property type="term" value="C:site of double-strand break"/>
    <property type="evidence" value="ECO:0007669"/>
    <property type="project" value="TreeGrafter"/>
</dbReference>
<dbReference type="InterPro" id="IPR029052">
    <property type="entry name" value="Metallo-depent_PP-like"/>
</dbReference>
<dbReference type="CDD" id="cd00840">
    <property type="entry name" value="MPP_Mre11_N"/>
    <property type="match status" value="1"/>
</dbReference>
<dbReference type="SUPFAM" id="SSF56300">
    <property type="entry name" value="Metallo-dependent phosphatases"/>
    <property type="match status" value="1"/>
</dbReference>
<dbReference type="GO" id="GO:0042138">
    <property type="term" value="P:meiotic DNA double-strand break formation"/>
    <property type="evidence" value="ECO:0007669"/>
    <property type="project" value="TreeGrafter"/>
</dbReference>
<keyword evidence="6 17" id="KW-0540">Nuclease</keyword>
<evidence type="ECO:0000313" key="23">
    <source>
        <dbReference type="Proteomes" id="UP000261500"/>
    </source>
</evidence>
<dbReference type="GO" id="GO:0000781">
    <property type="term" value="C:chromosome, telomeric region"/>
    <property type="evidence" value="ECO:0007669"/>
    <property type="project" value="UniProtKB-SubCell"/>
</dbReference>
<sequence>MSSENTLDDEDTFKILISTDIHLGYLEKDAIRGSDSFNTLNEILECAKENQVDFILLGGDLFHENKPSRRCLHSCITMLRKYCMGDSPVTFNILSDQTINFNTTQFPWVNYQDENLNISIPVFSIHGNHDDPTGAEGLCALDLLSASGLVNHFGHSHSVEMIEISPILLQKGSTKLALYGLGSIPDERLYRMFVNKQVTMLRPKEDQDNWFNLFAIHQNRSKHGPTNYIPEQFLDDFIDLVVWGHEHECLITPKRNEQQLFYVTQPGSSVATSLSPGEATKKHIGLLRVKGRKMNMQKIPLKTVRQFFIQDVVLADYEDLFTPDTPQVTKKVENLCFAKVSEMLEEAERERLGCPLTPEKPLIRLRVDYSGGFETFNTSRFSQKFVDRVANPKDIIHFFRKREQKEGVKDEFNVDYSKLVKPTAVEGLRVEDLVKQYFEAAEQKVQLSLLTEQGMGKAIQEFVDKDEKDAIEELITYQLEKTQRHLQSRGVTTEQDIDAEIQKFRDSKKNTTEEEDDIKEAINRARAHRMERGDLDLSDGPADATMDSDEDSGSLPAPSRGRGRGGGRGRGSRGGGRGRGSAASEAKPAGRGRSQRSAPASQTRNIFQAFQATSQRSTSSAAEEVIIDDSDEDIPVMKATRPPPRSSSSSSSSFPKFGSQSQSQTSRGVAFDDRDEEDNPFKGHSRGSRR</sequence>
<dbReference type="STRING" id="48699.ENSPLAP00000006503"/>
<dbReference type="GeneID" id="106935803"/>
<evidence type="ECO:0000256" key="10">
    <source>
        <dbReference type="ARBA" id="ARBA00022801"/>
    </source>
</evidence>
<reference evidence="22" key="2">
    <citation type="submission" date="2025-09" db="UniProtKB">
        <authorList>
            <consortium name="Ensembl"/>
        </authorList>
    </citation>
    <scope>IDENTIFICATION</scope>
</reference>
<dbReference type="Proteomes" id="UP000261500">
    <property type="component" value="Unplaced"/>
</dbReference>
<dbReference type="PIRSF" id="PIRSF000882">
    <property type="entry name" value="DSB_repair_MRE11"/>
    <property type="match status" value="1"/>
</dbReference>
<evidence type="ECO:0000256" key="20">
    <source>
        <dbReference type="SAM" id="MobiDB-lite"/>
    </source>
</evidence>
<dbReference type="Ensembl" id="ENSPLAT00000006134.1">
    <property type="protein sequence ID" value="ENSPLAP00000006503.1"/>
    <property type="gene ID" value="ENSPLAG00000008655.1"/>
</dbReference>
<dbReference type="RefSeq" id="XP_014871973.1">
    <property type="nucleotide sequence ID" value="XM_015016487.1"/>
</dbReference>
<name>A0A3B3U0Q1_9TELE</name>
<keyword evidence="13 17" id="KW-0234">DNA repair</keyword>
<evidence type="ECO:0000256" key="18">
    <source>
        <dbReference type="PIRSR" id="PIRSR000882-1"/>
    </source>
</evidence>
<feature type="compositionally biased region" description="Basic and acidic residues" evidence="20">
    <location>
        <begin position="519"/>
        <end position="535"/>
    </location>
</feature>
<keyword evidence="8 17" id="KW-0255">Endonuclease</keyword>
<dbReference type="GO" id="GO:0031573">
    <property type="term" value="P:mitotic intra-S DNA damage checkpoint signaling"/>
    <property type="evidence" value="ECO:0007669"/>
    <property type="project" value="TreeGrafter"/>
</dbReference>
<dbReference type="RefSeq" id="XP_014871974.1">
    <property type="nucleotide sequence ID" value="XM_015016488.1"/>
</dbReference>
<dbReference type="InterPro" id="IPR004843">
    <property type="entry name" value="Calcineurin-like_PHP"/>
</dbReference>
<dbReference type="NCBIfam" id="TIGR00583">
    <property type="entry name" value="mre11"/>
    <property type="match status" value="1"/>
</dbReference>
<keyword evidence="14 17" id="KW-0464">Manganese</keyword>
<evidence type="ECO:0000256" key="13">
    <source>
        <dbReference type="ARBA" id="ARBA00023204"/>
    </source>
</evidence>
<feature type="compositionally biased region" description="Low complexity" evidence="20">
    <location>
        <begin position="608"/>
        <end position="624"/>
    </location>
</feature>